<dbReference type="InterPro" id="IPR000228">
    <property type="entry name" value="RNA3'_term_phos_cyc"/>
</dbReference>
<dbReference type="GO" id="GO:0006396">
    <property type="term" value="P:RNA processing"/>
    <property type="evidence" value="ECO:0007669"/>
    <property type="project" value="InterPro"/>
</dbReference>
<dbReference type="Proteomes" id="UP000291343">
    <property type="component" value="Unassembled WGS sequence"/>
</dbReference>
<evidence type="ECO:0000256" key="2">
    <source>
        <dbReference type="ARBA" id="ARBA00012725"/>
    </source>
</evidence>
<evidence type="ECO:0000256" key="1">
    <source>
        <dbReference type="ARBA" id="ARBA00009206"/>
    </source>
</evidence>
<evidence type="ECO:0000256" key="3">
    <source>
        <dbReference type="ARBA" id="ARBA00021428"/>
    </source>
</evidence>
<comment type="similarity">
    <text evidence="1">Belongs to the RNA 3'-terminal cyclase family. Type 1 subfamily.</text>
</comment>
<dbReference type="SUPFAM" id="SSF52913">
    <property type="entry name" value="RNA 3'-terminal phosphate cyclase, RPTC, insert domain"/>
    <property type="match status" value="1"/>
</dbReference>
<feature type="domain" description="RNA 3'-terminal phosphate cyclase" evidence="10">
    <location>
        <begin position="12"/>
        <end position="302"/>
    </location>
</feature>
<dbReference type="InParanoid" id="A0A482XT32"/>
<evidence type="ECO:0000313" key="12">
    <source>
        <dbReference type="EMBL" id="RZF49285.1"/>
    </source>
</evidence>
<dbReference type="FunFam" id="3.30.360.20:FF:000002">
    <property type="entry name" value="RNA terminal phosphate cyclase-like 1"/>
    <property type="match status" value="1"/>
</dbReference>
<dbReference type="STRING" id="195883.A0A482XT32"/>
<dbReference type="InterPro" id="IPR020719">
    <property type="entry name" value="RNA3'_term_phos_cycl-like_CS"/>
</dbReference>
<evidence type="ECO:0000259" key="11">
    <source>
        <dbReference type="Pfam" id="PF05189"/>
    </source>
</evidence>
<dbReference type="EMBL" id="QKKF02000116">
    <property type="protein sequence ID" value="RZF49285.1"/>
    <property type="molecule type" value="Genomic_DNA"/>
</dbReference>
<keyword evidence="9" id="KW-0067">ATP-binding</keyword>
<keyword evidence="4" id="KW-0436">Ligase</keyword>
<feature type="domain" description="RNA 3'-terminal phosphate cyclase insert" evidence="11">
    <location>
        <begin position="183"/>
        <end position="286"/>
    </location>
</feature>
<evidence type="ECO:0000259" key="10">
    <source>
        <dbReference type="Pfam" id="PF01137"/>
    </source>
</evidence>
<protein>
    <recommendedName>
        <fullName evidence="3">RNA 3'-terminal phosphate cyclase</fullName>
        <ecNumber evidence="2">6.5.1.4</ecNumber>
    </recommendedName>
    <alternativeName>
        <fullName evidence="7">RNA terminal phosphate cyclase domain-containing protein 1</fullName>
    </alternativeName>
</protein>
<dbReference type="NCBIfam" id="TIGR03399">
    <property type="entry name" value="RNA_3prim_cycl"/>
    <property type="match status" value="1"/>
</dbReference>
<comment type="function">
    <text evidence="8">Catalyzes the conversion of 3'-phosphate to a 2',3'-cyclic phosphodiester at the end of RNA. The mechanism of action of the enzyme occurs in 3 steps: (A) adenylation of the enzyme by ATP; (B) transfer of adenylate to an RNA-N3'P to produce RNA-N3'PP5'A; (C) and attack of the adjacent 2'-hydroxyl on the 3'-phosphorus in the diester linkage to produce the cyclic end product. Likely functions in some aspects of cellular RNA processing. Function plays an important role in regulating axon regeneration by inhibiting central nervous system (CNS) axon regeneration following optic nerve injury.</text>
</comment>
<dbReference type="PIRSF" id="PIRSF005378">
    <property type="entry name" value="RNA3'_term_phos_cycl_euk"/>
    <property type="match status" value="1"/>
</dbReference>
<dbReference type="EC" id="6.5.1.4" evidence="2"/>
<gene>
    <name evidence="12" type="ORF">LSTR_LSTR013374</name>
</gene>
<feature type="binding site" evidence="9">
    <location>
        <position position="103"/>
    </location>
    <ligand>
        <name>ATP</name>
        <dbReference type="ChEBI" id="CHEBI:30616"/>
    </ligand>
</feature>
<dbReference type="GO" id="GO:0003963">
    <property type="term" value="F:RNA-3'-phosphate cyclase activity"/>
    <property type="evidence" value="ECO:0007669"/>
    <property type="project" value="UniProtKB-EC"/>
</dbReference>
<dbReference type="InterPro" id="IPR036553">
    <property type="entry name" value="RPTC_insert"/>
</dbReference>
<dbReference type="GO" id="GO:0005524">
    <property type="term" value="F:ATP binding"/>
    <property type="evidence" value="ECO:0007669"/>
    <property type="project" value="UniProtKB-KW"/>
</dbReference>
<dbReference type="InterPro" id="IPR023797">
    <property type="entry name" value="RNA3'_phos_cyclase_dom"/>
</dbReference>
<evidence type="ECO:0000256" key="4">
    <source>
        <dbReference type="ARBA" id="ARBA00022598"/>
    </source>
</evidence>
<dbReference type="InterPro" id="IPR037136">
    <property type="entry name" value="RNA3'_phos_cyclase_dom_sf"/>
</dbReference>
<dbReference type="OrthoDB" id="25029at2759"/>
<accession>A0A482XT32</accession>
<dbReference type="InterPro" id="IPR017770">
    <property type="entry name" value="RNA3'_term_phos_cyc_type_1"/>
</dbReference>
<dbReference type="PROSITE" id="PS01287">
    <property type="entry name" value="RTC"/>
    <property type="match status" value="1"/>
</dbReference>
<dbReference type="Gene3D" id="3.65.10.20">
    <property type="entry name" value="RNA 3'-terminal phosphate cyclase domain"/>
    <property type="match status" value="1"/>
</dbReference>
<dbReference type="AlphaFoldDB" id="A0A482XT32"/>
<dbReference type="PANTHER" id="PTHR11096:SF0">
    <property type="entry name" value="RNA 3'-TERMINAL PHOSPHATE CYCLASE"/>
    <property type="match status" value="1"/>
</dbReference>
<dbReference type="GO" id="GO:0005634">
    <property type="term" value="C:nucleus"/>
    <property type="evidence" value="ECO:0007669"/>
    <property type="project" value="TreeGrafter"/>
</dbReference>
<reference evidence="12 13" key="1">
    <citation type="journal article" date="2017" name="Gigascience">
        <title>Genome sequence of the small brown planthopper, Laodelphax striatellus.</title>
        <authorList>
            <person name="Zhu J."/>
            <person name="Jiang F."/>
            <person name="Wang X."/>
            <person name="Yang P."/>
            <person name="Bao Y."/>
            <person name="Zhao W."/>
            <person name="Wang W."/>
            <person name="Lu H."/>
            <person name="Wang Q."/>
            <person name="Cui N."/>
            <person name="Li J."/>
            <person name="Chen X."/>
            <person name="Luo L."/>
            <person name="Yu J."/>
            <person name="Kang L."/>
            <person name="Cui F."/>
        </authorList>
    </citation>
    <scope>NUCLEOTIDE SEQUENCE [LARGE SCALE GENOMIC DNA]</scope>
    <source>
        <strain evidence="12">Lst14</strain>
    </source>
</reference>
<dbReference type="Pfam" id="PF01137">
    <property type="entry name" value="RTC"/>
    <property type="match status" value="1"/>
</dbReference>
<dbReference type="InterPro" id="IPR013791">
    <property type="entry name" value="RNA3'-term_phos_cycl_insert"/>
</dbReference>
<organism evidence="12 13">
    <name type="scientific">Laodelphax striatellus</name>
    <name type="common">Small brown planthopper</name>
    <name type="synonym">Delphax striatella</name>
    <dbReference type="NCBI Taxonomy" id="195883"/>
    <lineage>
        <taxon>Eukaryota</taxon>
        <taxon>Metazoa</taxon>
        <taxon>Ecdysozoa</taxon>
        <taxon>Arthropoda</taxon>
        <taxon>Hexapoda</taxon>
        <taxon>Insecta</taxon>
        <taxon>Pterygota</taxon>
        <taxon>Neoptera</taxon>
        <taxon>Paraneoptera</taxon>
        <taxon>Hemiptera</taxon>
        <taxon>Auchenorrhyncha</taxon>
        <taxon>Fulgoroidea</taxon>
        <taxon>Delphacidae</taxon>
        <taxon>Criomorphinae</taxon>
        <taxon>Laodelphax</taxon>
    </lineage>
</organism>
<feature type="binding site" evidence="9">
    <location>
        <begin position="295"/>
        <end position="299"/>
    </location>
    <ligand>
        <name>ATP</name>
        <dbReference type="ChEBI" id="CHEBI:30616"/>
    </ligand>
</feature>
<evidence type="ECO:0000256" key="6">
    <source>
        <dbReference type="ARBA" id="ARBA00024481"/>
    </source>
</evidence>
<keyword evidence="5 9" id="KW-0547">Nucleotide-binding</keyword>
<keyword evidence="13" id="KW-1185">Reference proteome</keyword>
<sequence>MAEVREIDGSVLEGGGQILRMSVTLSVLRRIPIHVRNIRAGRSKPGLRPQHLKGLEIARDICNAKLENAVENSVNITFKPGKLTPGNYFGDTKTAGSVCLMVQVALPCALFSSGRTTLHLKGGTNADMAPQIDYTMNVIKPLLKRFGASFDCDLKKRGFFPKGGGEVLVTIDPIKSLNPINMTETGKIERIWGVSFVAGQGNFLRKKVQGMASAAEDLLKRSVSGVPIDIKQVVESPQNAVGFGGGICIFVETSTGCILGGTALERRGVHDSEVGMNAANELIESINNNACVDQYSQDQVGVY</sequence>
<comment type="caution">
    <text evidence="12">The sequence shown here is derived from an EMBL/GenBank/DDBJ whole genome shotgun (WGS) entry which is preliminary data.</text>
</comment>
<evidence type="ECO:0000256" key="9">
    <source>
        <dbReference type="PIRSR" id="PIRSR005378-2"/>
    </source>
</evidence>
<dbReference type="InterPro" id="IPR013792">
    <property type="entry name" value="RNA3'P_cycl/enolpyr_Trfase_a/b"/>
</dbReference>
<dbReference type="FunCoup" id="A0A482XT32">
    <property type="interactions" value="1527"/>
</dbReference>
<evidence type="ECO:0000256" key="7">
    <source>
        <dbReference type="ARBA" id="ARBA00032543"/>
    </source>
</evidence>
<comment type="catalytic activity">
    <reaction evidence="6">
        <text>a 3'-end 3'-phospho-ribonucleotide-RNA + ATP = a 3'-end 2',3'-cyclophospho-ribonucleotide-RNA + AMP + diphosphate</text>
        <dbReference type="Rhea" id="RHEA:23976"/>
        <dbReference type="Rhea" id="RHEA-COMP:10463"/>
        <dbReference type="Rhea" id="RHEA-COMP:10464"/>
        <dbReference type="ChEBI" id="CHEBI:30616"/>
        <dbReference type="ChEBI" id="CHEBI:33019"/>
        <dbReference type="ChEBI" id="CHEBI:83062"/>
        <dbReference type="ChEBI" id="CHEBI:83064"/>
        <dbReference type="ChEBI" id="CHEBI:456215"/>
        <dbReference type="EC" id="6.5.1.4"/>
    </reaction>
</comment>
<dbReference type="Gene3D" id="3.30.360.20">
    <property type="entry name" value="RNA 3'-terminal phosphate cyclase, insert domain"/>
    <property type="match status" value="1"/>
</dbReference>
<dbReference type="SUPFAM" id="SSF55205">
    <property type="entry name" value="EPT/RTPC-like"/>
    <property type="match status" value="1"/>
</dbReference>
<dbReference type="SMR" id="A0A482XT32"/>
<evidence type="ECO:0000313" key="13">
    <source>
        <dbReference type="Proteomes" id="UP000291343"/>
    </source>
</evidence>
<evidence type="ECO:0000256" key="5">
    <source>
        <dbReference type="ARBA" id="ARBA00022741"/>
    </source>
</evidence>
<dbReference type="Pfam" id="PF05189">
    <property type="entry name" value="RTC_insert"/>
    <property type="match status" value="1"/>
</dbReference>
<dbReference type="PANTHER" id="PTHR11096">
    <property type="entry name" value="RNA 3' TERMINAL PHOSPHATE CYCLASE"/>
    <property type="match status" value="1"/>
</dbReference>
<proteinExistence type="inferred from homology"/>
<name>A0A482XT32_LAOST</name>
<evidence type="ECO:0000256" key="8">
    <source>
        <dbReference type="ARBA" id="ARBA00045867"/>
    </source>
</evidence>